<dbReference type="RefSeq" id="XP_033600576.1">
    <property type="nucleotide sequence ID" value="XM_033747024.1"/>
</dbReference>
<dbReference type="AlphaFoldDB" id="A0A6A6W6F5"/>
<reference evidence="1" key="1">
    <citation type="journal article" date="2020" name="Stud. Mycol.">
        <title>101 Dothideomycetes genomes: a test case for predicting lifestyles and emergence of pathogens.</title>
        <authorList>
            <person name="Haridas S."/>
            <person name="Albert R."/>
            <person name="Binder M."/>
            <person name="Bloem J."/>
            <person name="Labutti K."/>
            <person name="Salamov A."/>
            <person name="Andreopoulos B."/>
            <person name="Baker S."/>
            <person name="Barry K."/>
            <person name="Bills G."/>
            <person name="Bluhm B."/>
            <person name="Cannon C."/>
            <person name="Castanera R."/>
            <person name="Culley D."/>
            <person name="Daum C."/>
            <person name="Ezra D."/>
            <person name="Gonzalez J."/>
            <person name="Henrissat B."/>
            <person name="Kuo A."/>
            <person name="Liang C."/>
            <person name="Lipzen A."/>
            <person name="Lutzoni F."/>
            <person name="Magnuson J."/>
            <person name="Mondo S."/>
            <person name="Nolan M."/>
            <person name="Ohm R."/>
            <person name="Pangilinan J."/>
            <person name="Park H.-J."/>
            <person name="Ramirez L."/>
            <person name="Alfaro M."/>
            <person name="Sun H."/>
            <person name="Tritt A."/>
            <person name="Yoshinaga Y."/>
            <person name="Zwiers L.-H."/>
            <person name="Turgeon B."/>
            <person name="Goodwin S."/>
            <person name="Spatafora J."/>
            <person name="Crous P."/>
            <person name="Grigoriev I."/>
        </authorList>
    </citation>
    <scope>NUCLEOTIDE SEQUENCE</scope>
    <source>
        <strain evidence="1">CBS 121739</strain>
    </source>
</reference>
<name>A0A6A6W6F5_9PEZI</name>
<keyword evidence="2" id="KW-1185">Reference proteome</keyword>
<evidence type="ECO:0008006" key="3">
    <source>
        <dbReference type="Google" id="ProtNLM"/>
    </source>
</evidence>
<dbReference type="InterPro" id="IPR029069">
    <property type="entry name" value="HotDog_dom_sf"/>
</dbReference>
<dbReference type="Pfam" id="PF13279">
    <property type="entry name" value="4HBT_2"/>
    <property type="match status" value="1"/>
</dbReference>
<accession>A0A6A6W6F5</accession>
<dbReference type="SUPFAM" id="SSF54637">
    <property type="entry name" value="Thioesterase/thiol ester dehydrase-isomerase"/>
    <property type="match status" value="1"/>
</dbReference>
<dbReference type="OrthoDB" id="5538558at2759"/>
<proteinExistence type="predicted"/>
<gene>
    <name evidence="1" type="ORF">EJ05DRAFT_500644</name>
</gene>
<dbReference type="Gene3D" id="3.10.129.10">
    <property type="entry name" value="Hotdog Thioesterase"/>
    <property type="match status" value="1"/>
</dbReference>
<dbReference type="Proteomes" id="UP000799437">
    <property type="component" value="Unassembled WGS sequence"/>
</dbReference>
<evidence type="ECO:0000313" key="2">
    <source>
        <dbReference type="Proteomes" id="UP000799437"/>
    </source>
</evidence>
<sequence>MAAKGSMASFIMCTHPGTATTARLTHVLLPNYLAQYRTYSTSATSSGSSSAIATPDPRWLSSMKARLGYCITFGINEAQTLRAGAILKELTTDWRDFLAGGEGFLTQKGRRGLWRHEIFWGHVNNVKFNRWAESGRVQWTRNFAKADVEHCSQWSELDTPKGEGMILRSIRTDYKFPMMFPDRVTVLHKLHSEPKAGMDAFILDVLILSERHQRPAARCVEDIVMYDYRVGKKCSLPLFMLAKFKETFQLQEAARAKYTARAQEITRLVEQLENESWNRPDAAEDLGSASS</sequence>
<organism evidence="1 2">
    <name type="scientific">Pseudovirgaria hyperparasitica</name>
    <dbReference type="NCBI Taxonomy" id="470096"/>
    <lineage>
        <taxon>Eukaryota</taxon>
        <taxon>Fungi</taxon>
        <taxon>Dikarya</taxon>
        <taxon>Ascomycota</taxon>
        <taxon>Pezizomycotina</taxon>
        <taxon>Dothideomycetes</taxon>
        <taxon>Dothideomycetes incertae sedis</taxon>
        <taxon>Acrospermales</taxon>
        <taxon>Acrospermaceae</taxon>
        <taxon>Pseudovirgaria</taxon>
    </lineage>
</organism>
<evidence type="ECO:0000313" key="1">
    <source>
        <dbReference type="EMBL" id="KAF2758125.1"/>
    </source>
</evidence>
<dbReference type="GeneID" id="54488078"/>
<dbReference type="EMBL" id="ML996572">
    <property type="protein sequence ID" value="KAF2758125.1"/>
    <property type="molecule type" value="Genomic_DNA"/>
</dbReference>
<protein>
    <recommendedName>
        <fullName evidence="3">Thioesterase/thiol ester dehydrase-isomerase</fullName>
    </recommendedName>
</protein>